<evidence type="ECO:0000313" key="1">
    <source>
        <dbReference type="EMBL" id="PWJ44050.1"/>
    </source>
</evidence>
<name>A0A315ZFY9_SEDFL</name>
<evidence type="ECO:0000313" key="2">
    <source>
        <dbReference type="Proteomes" id="UP000245535"/>
    </source>
</evidence>
<keyword evidence="2" id="KW-1185">Reference proteome</keyword>
<dbReference type="AlphaFoldDB" id="A0A315ZFY9"/>
<dbReference type="RefSeq" id="WP_146201599.1">
    <property type="nucleotide sequence ID" value="NZ_QGDO01000001.1"/>
</dbReference>
<gene>
    <name evidence="1" type="ORF">BC781_101400</name>
</gene>
<dbReference type="EMBL" id="QGDO01000001">
    <property type="protein sequence ID" value="PWJ44050.1"/>
    <property type="molecule type" value="Genomic_DNA"/>
</dbReference>
<accession>A0A315ZFY9</accession>
<reference evidence="1 2" key="1">
    <citation type="submission" date="2018-03" db="EMBL/GenBank/DDBJ databases">
        <title>Genomic Encyclopedia of Archaeal and Bacterial Type Strains, Phase II (KMG-II): from individual species to whole genera.</title>
        <authorList>
            <person name="Goeker M."/>
        </authorList>
    </citation>
    <scope>NUCLEOTIDE SEQUENCE [LARGE SCALE GENOMIC DNA]</scope>
    <source>
        <strain evidence="1 2">DSM 28229</strain>
    </source>
</reference>
<protein>
    <submittedName>
        <fullName evidence="1">Uncharacterized protein</fullName>
    </submittedName>
</protein>
<dbReference type="Proteomes" id="UP000245535">
    <property type="component" value="Unassembled WGS sequence"/>
</dbReference>
<organism evidence="1 2">
    <name type="scientific">Sediminitomix flava</name>
    <dbReference type="NCBI Taxonomy" id="379075"/>
    <lineage>
        <taxon>Bacteria</taxon>
        <taxon>Pseudomonadati</taxon>
        <taxon>Bacteroidota</taxon>
        <taxon>Cytophagia</taxon>
        <taxon>Cytophagales</taxon>
        <taxon>Flammeovirgaceae</taxon>
        <taxon>Sediminitomix</taxon>
    </lineage>
</organism>
<comment type="caution">
    <text evidence="1">The sequence shown here is derived from an EMBL/GenBank/DDBJ whole genome shotgun (WGS) entry which is preliminary data.</text>
</comment>
<proteinExistence type="predicted"/>
<sequence length="246" mass="28795">MSGFWIEELVLETLLNTRSPKHSLNSVQKYVGLYLDSLDEEDYTIRCTLLDTSYNQDITVLRFFPNSDLLRGLSSRATRVSITFDKKDPSKIQVYKNGDVTSFTKISSSLEHGTFQIPLELAKLFNYHTIVGEYYKKDTANIAFFRDGHIEGWSRYSNFIYPSIPIKKLPSQDLLFFYNQDLEESSYFIYTQTPDSLLLREIVLKESESLWQGFHYQFTLTNQKFTFYKNNPQINQDSLFSIDNVH</sequence>